<reference evidence="1 2" key="1">
    <citation type="submission" date="2018-08" db="EMBL/GenBank/DDBJ databases">
        <title>Genomic investigation of the strawberry pathogen Phytophthora fragariae indicates pathogenicity is determined by transcriptional variation in three key races.</title>
        <authorList>
            <person name="Adams T.M."/>
            <person name="Armitage A.D."/>
            <person name="Sobczyk M.K."/>
            <person name="Bates H.J."/>
            <person name="Dunwell J.M."/>
            <person name="Nellist C.F."/>
            <person name="Harrison R.J."/>
        </authorList>
    </citation>
    <scope>NUCLEOTIDE SEQUENCE [LARGE SCALE GENOMIC DNA]</scope>
    <source>
        <strain evidence="1 2">SCRP333</strain>
    </source>
</reference>
<evidence type="ECO:0000313" key="1">
    <source>
        <dbReference type="EMBL" id="KAE9264716.1"/>
    </source>
</evidence>
<dbReference type="AlphaFoldDB" id="A0A6A4B1B4"/>
<proteinExistence type="predicted"/>
<protein>
    <submittedName>
        <fullName evidence="1">Uncharacterized protein</fullName>
    </submittedName>
</protein>
<organism evidence="1 2">
    <name type="scientific">Phytophthora rubi</name>
    <dbReference type="NCBI Taxonomy" id="129364"/>
    <lineage>
        <taxon>Eukaryota</taxon>
        <taxon>Sar</taxon>
        <taxon>Stramenopiles</taxon>
        <taxon>Oomycota</taxon>
        <taxon>Peronosporomycetes</taxon>
        <taxon>Peronosporales</taxon>
        <taxon>Peronosporaceae</taxon>
        <taxon>Phytophthora</taxon>
    </lineage>
</organism>
<comment type="caution">
    <text evidence="1">The sequence shown here is derived from an EMBL/GenBank/DDBJ whole genome shotgun (WGS) entry which is preliminary data.</text>
</comment>
<gene>
    <name evidence="1" type="ORF">PR003_g32704</name>
</gene>
<name>A0A6A4B1B4_9STRA</name>
<evidence type="ECO:0000313" key="2">
    <source>
        <dbReference type="Proteomes" id="UP000434957"/>
    </source>
</evidence>
<keyword evidence="2" id="KW-1185">Reference proteome</keyword>
<accession>A0A6A4B1B4</accession>
<dbReference type="EMBL" id="QXFT01008252">
    <property type="protein sequence ID" value="KAE9264716.1"/>
    <property type="molecule type" value="Genomic_DNA"/>
</dbReference>
<dbReference type="Proteomes" id="UP000434957">
    <property type="component" value="Unassembled WGS sequence"/>
</dbReference>
<sequence>MATVESSDSVRTYCREWLAACTTGAGSLRDRQIARDTDRWRRLVRMQPGVPNGACPEDINTADWHILHLLQHVAWMWPATPWGQTNWQNLGALYHAHPAVQRLCEHVVADEAWGDIITIPSGLTWEDRLISMENGLTAQAQN</sequence>